<accession>A0AAD4LF69</accession>
<organism evidence="2 3">
    <name type="scientific">Lactarius akahatsu</name>
    <dbReference type="NCBI Taxonomy" id="416441"/>
    <lineage>
        <taxon>Eukaryota</taxon>
        <taxon>Fungi</taxon>
        <taxon>Dikarya</taxon>
        <taxon>Basidiomycota</taxon>
        <taxon>Agaricomycotina</taxon>
        <taxon>Agaricomycetes</taxon>
        <taxon>Russulales</taxon>
        <taxon>Russulaceae</taxon>
        <taxon>Lactarius</taxon>
    </lineage>
</organism>
<feature type="region of interest" description="Disordered" evidence="1">
    <location>
        <begin position="323"/>
        <end position="460"/>
    </location>
</feature>
<feature type="compositionally biased region" description="Basic and acidic residues" evidence="1">
    <location>
        <begin position="414"/>
        <end position="438"/>
    </location>
</feature>
<feature type="region of interest" description="Disordered" evidence="1">
    <location>
        <begin position="131"/>
        <end position="151"/>
    </location>
</feature>
<proteinExistence type="predicted"/>
<protein>
    <submittedName>
        <fullName evidence="2">Uncharacterized protein</fullName>
    </submittedName>
</protein>
<comment type="caution">
    <text evidence="2">The sequence shown here is derived from an EMBL/GenBank/DDBJ whole genome shotgun (WGS) entry which is preliminary data.</text>
</comment>
<feature type="compositionally biased region" description="Basic and acidic residues" evidence="1">
    <location>
        <begin position="395"/>
        <end position="404"/>
    </location>
</feature>
<dbReference type="Proteomes" id="UP001201163">
    <property type="component" value="Unassembled WGS sequence"/>
</dbReference>
<evidence type="ECO:0000313" key="3">
    <source>
        <dbReference type="Proteomes" id="UP001201163"/>
    </source>
</evidence>
<gene>
    <name evidence="2" type="ORF">EDB92DRAFT_1802834</name>
</gene>
<dbReference type="AlphaFoldDB" id="A0AAD4LF69"/>
<feature type="region of interest" description="Disordered" evidence="1">
    <location>
        <begin position="170"/>
        <end position="231"/>
    </location>
</feature>
<keyword evidence="3" id="KW-1185">Reference proteome</keyword>
<dbReference type="EMBL" id="JAKELL010000070">
    <property type="protein sequence ID" value="KAH8984918.1"/>
    <property type="molecule type" value="Genomic_DNA"/>
</dbReference>
<name>A0AAD4LF69_9AGAM</name>
<reference evidence="2" key="1">
    <citation type="submission" date="2022-01" db="EMBL/GenBank/DDBJ databases">
        <title>Comparative genomics reveals a dynamic genome evolution in the ectomycorrhizal milk-cap (Lactarius) mushrooms.</title>
        <authorList>
            <consortium name="DOE Joint Genome Institute"/>
            <person name="Lebreton A."/>
            <person name="Tang N."/>
            <person name="Kuo A."/>
            <person name="LaButti K."/>
            <person name="Drula E."/>
            <person name="Barry K."/>
            <person name="Clum A."/>
            <person name="Lipzen A."/>
            <person name="Mousain D."/>
            <person name="Ng V."/>
            <person name="Wang R."/>
            <person name="Wang X."/>
            <person name="Dai Y."/>
            <person name="Henrissat B."/>
            <person name="Grigoriev I.V."/>
            <person name="Guerin-Laguette A."/>
            <person name="Yu F."/>
            <person name="Martin F.M."/>
        </authorList>
    </citation>
    <scope>NUCLEOTIDE SEQUENCE</scope>
    <source>
        <strain evidence="2">QP</strain>
    </source>
</reference>
<evidence type="ECO:0000313" key="2">
    <source>
        <dbReference type="EMBL" id="KAH8984918.1"/>
    </source>
</evidence>
<evidence type="ECO:0000256" key="1">
    <source>
        <dbReference type="SAM" id="MobiDB-lite"/>
    </source>
</evidence>
<feature type="compositionally biased region" description="Basic residues" evidence="1">
    <location>
        <begin position="439"/>
        <end position="448"/>
    </location>
</feature>
<sequence length="479" mass="51978">MSSSLKAIANSFNFKRATSAKSSDSRITTYPDILDELASHSVPYSSIPESLPSDMPQTDHFKFSTPDTTIQEHISSHPAPPGIHPLTNAALHPTATQSKTTIRLVSASATTPSLSHEPGTPHLKPVDPEFDLVMGSPGAKGQSGVPVWPLSPHPAPSERLYPALPVDELEQDEGETKSAIPGAIAPPQRTAGSTSKPKRYPRPSNNVQDLFSPAPKPPSAQKESLGIPRSEPFLFGSPLPRHSVSNKAFDAAAASVLEEMNKRLSAAGVQKVDTDVFGGSAIAKTTNATGVESGNLRNLGKVDRFDKAHEEQFNKMDSIATHYAARRESKKRKSDVLGHGPAPGKKRSSADTRVISAGSRKRMGIPGGFDDEEEEEALPGGVQEEEDRRMSKRVRLLEGDGGKDKGRRLTLSPRKTEAEEKQAERERAATRKMLDARKEKRRSSRHGRLSTAGPQASNSMLSRFQKWQGCLLMDHSSYR</sequence>